<dbReference type="PANTHER" id="PTHR11839:SF5">
    <property type="entry name" value="ADP-RIBOSE PYROPHOSPHATASE"/>
    <property type="match status" value="1"/>
</dbReference>
<keyword evidence="17" id="KW-1185">Reference proteome</keyword>
<evidence type="ECO:0000256" key="8">
    <source>
        <dbReference type="ARBA" id="ARBA00025164"/>
    </source>
</evidence>
<dbReference type="RefSeq" id="WP_177174467.1">
    <property type="nucleotide sequence ID" value="NZ_FOHL01000001.1"/>
</dbReference>
<dbReference type="Pfam" id="PF06094">
    <property type="entry name" value="GGACT"/>
    <property type="match status" value="1"/>
</dbReference>
<dbReference type="InterPro" id="IPR020084">
    <property type="entry name" value="NUDIX_hydrolase_CS"/>
</dbReference>
<evidence type="ECO:0000256" key="9">
    <source>
        <dbReference type="ARBA" id="ARBA00030162"/>
    </source>
</evidence>
<dbReference type="GO" id="GO:0019144">
    <property type="term" value="F:ADP-sugar diphosphatase activity"/>
    <property type="evidence" value="ECO:0007669"/>
    <property type="project" value="TreeGrafter"/>
</dbReference>
<dbReference type="EC" id="3.6.1.13" evidence="3"/>
<dbReference type="PROSITE" id="PS51462">
    <property type="entry name" value="NUDIX"/>
    <property type="match status" value="1"/>
</dbReference>
<dbReference type="PANTHER" id="PTHR11839">
    <property type="entry name" value="UDP/ADP-SUGAR PYROPHOSPHATASE"/>
    <property type="match status" value="1"/>
</dbReference>
<dbReference type="GO" id="GO:0046872">
    <property type="term" value="F:metal ion binding"/>
    <property type="evidence" value="ECO:0007669"/>
    <property type="project" value="UniProtKB-KW"/>
</dbReference>
<keyword evidence="6" id="KW-0378">Hydrolase</keyword>
<dbReference type="Proteomes" id="UP000184066">
    <property type="component" value="Unassembled WGS sequence"/>
</dbReference>
<dbReference type="GO" id="GO:0005829">
    <property type="term" value="C:cytosol"/>
    <property type="evidence" value="ECO:0007669"/>
    <property type="project" value="TreeGrafter"/>
</dbReference>
<dbReference type="InterPro" id="IPR000086">
    <property type="entry name" value="NUDIX_hydrolase_dom"/>
</dbReference>
<dbReference type="PROSITE" id="PS00893">
    <property type="entry name" value="NUDIX_BOX"/>
    <property type="match status" value="1"/>
</dbReference>
<comment type="cofactor">
    <cofactor evidence="1 13">
        <name>Mg(2+)</name>
        <dbReference type="ChEBI" id="CHEBI:18420"/>
    </cofactor>
</comment>
<dbReference type="STRING" id="1189325.SAMN04488119_10116"/>
<dbReference type="EMBL" id="FRDL01000003">
    <property type="protein sequence ID" value="SHN60004.1"/>
    <property type="molecule type" value="Genomic_DNA"/>
</dbReference>
<feature type="binding site" evidence="13">
    <location>
        <position position="268"/>
    </location>
    <ligand>
        <name>Mg(2+)</name>
        <dbReference type="ChEBI" id="CHEBI:18420"/>
        <label>1</label>
    </ligand>
</feature>
<dbReference type="Pfam" id="PF00293">
    <property type="entry name" value="NUDIX"/>
    <property type="match status" value="1"/>
</dbReference>
<dbReference type="SUPFAM" id="SSF55811">
    <property type="entry name" value="Nudix"/>
    <property type="match status" value="1"/>
</dbReference>
<organism evidence="16 17">
    <name type="scientific">Oceanicella actignis</name>
    <dbReference type="NCBI Taxonomy" id="1189325"/>
    <lineage>
        <taxon>Bacteria</taxon>
        <taxon>Pseudomonadati</taxon>
        <taxon>Pseudomonadota</taxon>
        <taxon>Alphaproteobacteria</taxon>
        <taxon>Rhodobacterales</taxon>
        <taxon>Paracoccaceae</taxon>
        <taxon>Oceanicella</taxon>
    </lineage>
</organism>
<accession>A0A1M7SNK0</accession>
<dbReference type="InterPro" id="IPR013024">
    <property type="entry name" value="GGCT-like"/>
</dbReference>
<dbReference type="CDD" id="cd06661">
    <property type="entry name" value="GGCT_like"/>
    <property type="match status" value="1"/>
</dbReference>
<comment type="similarity">
    <text evidence="2">Belongs to the Nudix hydrolase family. NudF subfamily.</text>
</comment>
<dbReference type="AlphaFoldDB" id="A0A1M7SNK0"/>
<evidence type="ECO:0000256" key="10">
    <source>
        <dbReference type="ARBA" id="ARBA00030308"/>
    </source>
</evidence>
<evidence type="ECO:0000256" key="2">
    <source>
        <dbReference type="ARBA" id="ARBA00007482"/>
    </source>
</evidence>
<dbReference type="Gene3D" id="3.10.490.10">
    <property type="entry name" value="Gamma-glutamyl cyclotransferase-like"/>
    <property type="match status" value="1"/>
</dbReference>
<evidence type="ECO:0000256" key="7">
    <source>
        <dbReference type="ARBA" id="ARBA00022842"/>
    </source>
</evidence>
<feature type="binding site" evidence="13">
    <location>
        <position position="336"/>
    </location>
    <ligand>
        <name>Mg(2+)</name>
        <dbReference type="ChEBI" id="CHEBI:18420"/>
        <label>1</label>
    </ligand>
</feature>
<protein>
    <recommendedName>
        <fullName evidence="4">ADP-ribose pyrophosphatase</fullName>
        <ecNumber evidence="3">3.6.1.13</ecNumber>
    </recommendedName>
    <alternativeName>
        <fullName evidence="9">ADP-ribose diphosphatase</fullName>
    </alternativeName>
    <alternativeName>
        <fullName evidence="11">ADP-ribose phosphohydrolase</fullName>
    </alternativeName>
    <alternativeName>
        <fullName evidence="10">Adenosine diphosphoribose pyrophosphatase</fullName>
    </alternativeName>
</protein>
<evidence type="ECO:0000256" key="1">
    <source>
        <dbReference type="ARBA" id="ARBA00001946"/>
    </source>
</evidence>
<dbReference type="NCBIfam" id="TIGR00052">
    <property type="entry name" value="nudix-type nucleoside diphosphatase, YffH/AdpP family"/>
    <property type="match status" value="1"/>
</dbReference>
<comment type="function">
    <text evidence="8">Acts on ADP-mannose and ADP-glucose as well as ADP-ribose. Prevents glycogen biosynthesis. The reaction catalyzed by this enzyme is a limiting step of the gluconeogenic process.</text>
</comment>
<reference evidence="16 17" key="1">
    <citation type="submission" date="2016-12" db="EMBL/GenBank/DDBJ databases">
        <authorList>
            <person name="Song W.-J."/>
            <person name="Kurnit D.M."/>
        </authorList>
    </citation>
    <scope>NUCLEOTIDE SEQUENCE [LARGE SCALE GENOMIC DNA]</scope>
    <source>
        <strain evidence="16 17">CGMCC 1.10808</strain>
    </source>
</reference>
<dbReference type="CDD" id="cd24155">
    <property type="entry name" value="NUDIX_ADPRase"/>
    <property type="match status" value="1"/>
</dbReference>
<evidence type="ECO:0000256" key="3">
    <source>
        <dbReference type="ARBA" id="ARBA00012453"/>
    </source>
</evidence>
<dbReference type="InterPro" id="IPR009288">
    <property type="entry name" value="AIG2-like_dom"/>
</dbReference>
<evidence type="ECO:0000256" key="6">
    <source>
        <dbReference type="ARBA" id="ARBA00022801"/>
    </source>
</evidence>
<evidence type="ECO:0000256" key="12">
    <source>
        <dbReference type="ARBA" id="ARBA00049546"/>
    </source>
</evidence>
<feature type="binding site" evidence="13">
    <location>
        <position position="288"/>
    </location>
    <ligand>
        <name>Mg(2+)</name>
        <dbReference type="ChEBI" id="CHEBI:18420"/>
        <label>1</label>
    </ligand>
</feature>
<dbReference type="Gene3D" id="3.90.79.10">
    <property type="entry name" value="Nucleoside Triphosphate Pyrophosphohydrolase"/>
    <property type="match status" value="1"/>
</dbReference>
<dbReference type="SUPFAM" id="SSF110857">
    <property type="entry name" value="Gamma-glutamyl cyclotransferase-like"/>
    <property type="match status" value="1"/>
</dbReference>
<dbReference type="InterPro" id="IPR004385">
    <property type="entry name" value="NDP_pyrophosphatase"/>
</dbReference>
<keyword evidence="5 13" id="KW-0479">Metal-binding</keyword>
<evidence type="ECO:0000256" key="14">
    <source>
        <dbReference type="PIRSR" id="PIRSR604385-3"/>
    </source>
</evidence>
<evidence type="ECO:0000313" key="16">
    <source>
        <dbReference type="EMBL" id="SHN60004.1"/>
    </source>
</evidence>
<dbReference type="GO" id="GO:0006753">
    <property type="term" value="P:nucleoside phosphate metabolic process"/>
    <property type="evidence" value="ECO:0007669"/>
    <property type="project" value="TreeGrafter"/>
</dbReference>
<dbReference type="InterPro" id="IPR036568">
    <property type="entry name" value="GGCT-like_sf"/>
</dbReference>
<dbReference type="GO" id="GO:0047631">
    <property type="term" value="F:ADP-ribose diphosphatase activity"/>
    <property type="evidence" value="ECO:0007669"/>
    <property type="project" value="UniProtKB-EC"/>
</dbReference>
<keyword evidence="7 13" id="KW-0460">Magnesium</keyword>
<evidence type="ECO:0000256" key="11">
    <source>
        <dbReference type="ARBA" id="ARBA00033056"/>
    </source>
</evidence>
<proteinExistence type="inferred from homology"/>
<sequence>MTAPRFAMFFYGSLRDAELLSVVLGRTVAEEELIPAALADHELRAVKGEDFPIALPRAGARVPGVFLDGLDADEIARIRFFEDDDEFVLREVEVELTAAPGGARAALTCFPREALTPAGTWSFEAWRDGPRPALLECAREIMQLHERGADWSDPALWPGIRNRALARVRAAREKGAPRPAGLGRDRVRVLSRRIPYASYIAVEELEIAHPTHGGGMSAPLRRAAVSSGDAVTVLPYDARRDLVLLVSQWRPGPHLRGDRDPWPLEVVAGRVDRDERDEDVARREAREEAGLELGALERVGAYYPSPGVLAEKVTSFVGQADLGGAGGVHGLAEEGEDIRAMTMPFDEAMALVRAGGVDSGPALVSLLWLAMRREALRTAWGA</sequence>
<gene>
    <name evidence="16" type="ORF">SAMN05216200_10317</name>
</gene>
<name>A0A1M7SNK0_9RHOB</name>
<evidence type="ECO:0000259" key="15">
    <source>
        <dbReference type="PROSITE" id="PS51462"/>
    </source>
</evidence>
<feature type="binding site" evidence="13">
    <location>
        <position position="284"/>
    </location>
    <ligand>
        <name>Mg(2+)</name>
        <dbReference type="ChEBI" id="CHEBI:18420"/>
        <label>1</label>
    </ligand>
</feature>
<feature type="domain" description="Nudix hydrolase" evidence="15">
    <location>
        <begin position="226"/>
        <end position="370"/>
    </location>
</feature>
<evidence type="ECO:0000256" key="13">
    <source>
        <dbReference type="PIRSR" id="PIRSR604385-2"/>
    </source>
</evidence>
<evidence type="ECO:0000256" key="5">
    <source>
        <dbReference type="ARBA" id="ARBA00022723"/>
    </source>
</evidence>
<comment type="catalytic activity">
    <reaction evidence="12">
        <text>ADP-D-ribose + H2O = D-ribose 5-phosphate + AMP + 2 H(+)</text>
        <dbReference type="Rhea" id="RHEA:10412"/>
        <dbReference type="ChEBI" id="CHEBI:15377"/>
        <dbReference type="ChEBI" id="CHEBI:15378"/>
        <dbReference type="ChEBI" id="CHEBI:57967"/>
        <dbReference type="ChEBI" id="CHEBI:78346"/>
        <dbReference type="ChEBI" id="CHEBI:456215"/>
        <dbReference type="EC" id="3.6.1.13"/>
    </reaction>
</comment>
<evidence type="ECO:0000313" key="17">
    <source>
        <dbReference type="Proteomes" id="UP000184066"/>
    </source>
</evidence>
<evidence type="ECO:0000256" key="4">
    <source>
        <dbReference type="ARBA" id="ARBA00013297"/>
    </source>
</evidence>
<dbReference type="InterPro" id="IPR015797">
    <property type="entry name" value="NUDIX_hydrolase-like_dom_sf"/>
</dbReference>
<dbReference type="GO" id="GO:0019693">
    <property type="term" value="P:ribose phosphate metabolic process"/>
    <property type="evidence" value="ECO:0007669"/>
    <property type="project" value="TreeGrafter"/>
</dbReference>
<feature type="short sequence motif" description="Nudix box" evidence="14">
    <location>
        <begin position="269"/>
        <end position="291"/>
    </location>
</feature>